<protein>
    <submittedName>
        <fullName evidence="1">Uncharacterized protein</fullName>
    </submittedName>
</protein>
<organism evidence="1">
    <name type="scientific">Tanacetum cinerariifolium</name>
    <name type="common">Dalmatian daisy</name>
    <name type="synonym">Chrysanthemum cinerariifolium</name>
    <dbReference type="NCBI Taxonomy" id="118510"/>
    <lineage>
        <taxon>Eukaryota</taxon>
        <taxon>Viridiplantae</taxon>
        <taxon>Streptophyta</taxon>
        <taxon>Embryophyta</taxon>
        <taxon>Tracheophyta</taxon>
        <taxon>Spermatophyta</taxon>
        <taxon>Magnoliopsida</taxon>
        <taxon>eudicotyledons</taxon>
        <taxon>Gunneridae</taxon>
        <taxon>Pentapetalae</taxon>
        <taxon>asterids</taxon>
        <taxon>campanulids</taxon>
        <taxon>Asterales</taxon>
        <taxon>Asteraceae</taxon>
        <taxon>Asteroideae</taxon>
        <taxon>Anthemideae</taxon>
        <taxon>Anthemidinae</taxon>
        <taxon>Tanacetum</taxon>
    </lineage>
</organism>
<feature type="non-terminal residue" evidence="1">
    <location>
        <position position="1"/>
    </location>
</feature>
<reference evidence="1" key="1">
    <citation type="journal article" date="2019" name="Sci. Rep.">
        <title>Draft genome of Tanacetum cinerariifolium, the natural source of mosquito coil.</title>
        <authorList>
            <person name="Yamashiro T."/>
            <person name="Shiraishi A."/>
            <person name="Satake H."/>
            <person name="Nakayama K."/>
        </authorList>
    </citation>
    <scope>NUCLEOTIDE SEQUENCE</scope>
</reference>
<comment type="caution">
    <text evidence="1">The sequence shown here is derived from an EMBL/GenBank/DDBJ whole genome shotgun (WGS) entry which is preliminary data.</text>
</comment>
<gene>
    <name evidence="1" type="ORF">Tci_631854</name>
</gene>
<sequence>CKDAGIAGEWWWKSWGRCGKGGEVAGTWGESVVGLSGKVGSVQ</sequence>
<accession>A0A699JXN7</accession>
<evidence type="ECO:0000313" key="1">
    <source>
        <dbReference type="EMBL" id="GFA59882.1"/>
    </source>
</evidence>
<dbReference type="AlphaFoldDB" id="A0A699JXN7"/>
<dbReference type="EMBL" id="BKCJ010452607">
    <property type="protein sequence ID" value="GFA59882.1"/>
    <property type="molecule type" value="Genomic_DNA"/>
</dbReference>
<name>A0A699JXN7_TANCI</name>
<proteinExistence type="predicted"/>